<dbReference type="PANTHER" id="PTHR43499:SF1">
    <property type="entry name" value="ABC TRANSPORTER I FAMILY MEMBER 1"/>
    <property type="match status" value="1"/>
</dbReference>
<evidence type="ECO:0000256" key="3">
    <source>
        <dbReference type="ARBA" id="ARBA00022748"/>
    </source>
</evidence>
<keyword evidence="4 8" id="KW-0067">ATP-binding</keyword>
<evidence type="ECO:0000256" key="2">
    <source>
        <dbReference type="ARBA" id="ARBA00022741"/>
    </source>
</evidence>
<evidence type="ECO:0000256" key="1">
    <source>
        <dbReference type="ARBA" id="ARBA00022448"/>
    </source>
</evidence>
<name>A0ABS2D9K0_9SPHN</name>
<feature type="domain" description="ABC transporter" evidence="7">
    <location>
        <begin position="3"/>
        <end position="192"/>
    </location>
</feature>
<gene>
    <name evidence="8" type="primary">ccmA</name>
    <name evidence="8" type="ORF">ILT43_10060</name>
</gene>
<accession>A0ABS2D9K0</accession>
<evidence type="ECO:0000256" key="5">
    <source>
        <dbReference type="ARBA" id="ARBA00022967"/>
    </source>
</evidence>
<keyword evidence="1" id="KW-0813">Transport</keyword>
<proteinExistence type="predicted"/>
<keyword evidence="6" id="KW-0472">Membrane</keyword>
<keyword evidence="3" id="KW-0201">Cytochrome c-type biogenesis</keyword>
<reference evidence="8 9" key="1">
    <citation type="submission" date="2020-12" db="EMBL/GenBank/DDBJ databases">
        <title>Sphingomonas sp.</title>
        <authorList>
            <person name="Kim M.K."/>
        </authorList>
    </citation>
    <scope>NUCLEOTIDE SEQUENCE [LARGE SCALE GENOMIC DNA]</scope>
    <source>
        <strain evidence="8 9">BT552</strain>
    </source>
</reference>
<protein>
    <submittedName>
        <fullName evidence="8">Heme ABC exporter ATP-binding protein CcmA</fullName>
    </submittedName>
</protein>
<evidence type="ECO:0000313" key="9">
    <source>
        <dbReference type="Proteomes" id="UP000763641"/>
    </source>
</evidence>
<evidence type="ECO:0000256" key="4">
    <source>
        <dbReference type="ARBA" id="ARBA00022840"/>
    </source>
</evidence>
<dbReference type="InterPro" id="IPR003593">
    <property type="entry name" value="AAA+_ATPase"/>
</dbReference>
<dbReference type="Pfam" id="PF00005">
    <property type="entry name" value="ABC_tran"/>
    <property type="match status" value="1"/>
</dbReference>
<dbReference type="SUPFAM" id="SSF52540">
    <property type="entry name" value="P-loop containing nucleoside triphosphate hydrolases"/>
    <property type="match status" value="1"/>
</dbReference>
<dbReference type="GO" id="GO:0005524">
    <property type="term" value="F:ATP binding"/>
    <property type="evidence" value="ECO:0007669"/>
    <property type="project" value="UniProtKB-KW"/>
</dbReference>
<evidence type="ECO:0000313" key="8">
    <source>
        <dbReference type="EMBL" id="MBM6576719.1"/>
    </source>
</evidence>
<keyword evidence="2" id="KW-0547">Nucleotide-binding</keyword>
<evidence type="ECO:0000259" key="7">
    <source>
        <dbReference type="PROSITE" id="PS50893"/>
    </source>
</evidence>
<dbReference type="InterPro" id="IPR005895">
    <property type="entry name" value="ABC_transptr_haem_export_CcmA"/>
</dbReference>
<evidence type="ECO:0000256" key="6">
    <source>
        <dbReference type="ARBA" id="ARBA00023136"/>
    </source>
</evidence>
<sequence>MTLVVDGLAARRGGRAIFADLSFAVDAGDALIVTGPNGVGKSTLLRICAGLLPPFEGHVTRPDRVALMAEAAALDPDRTLAQALAFWSKVDGADDPDGRVEDALADVDLAQLARVPVRMLSTGQRRRAAMARVVASGAELWLLDEPANGLDAAAVARLEVLVERHVERGGSAVVATHLPLHLPATQRLVLEGGA</sequence>
<keyword evidence="9" id="KW-1185">Reference proteome</keyword>
<comment type="caution">
    <text evidence="8">The sequence shown here is derived from an EMBL/GenBank/DDBJ whole genome shotgun (WGS) entry which is preliminary data.</text>
</comment>
<dbReference type="EMBL" id="JAFEMC010000003">
    <property type="protein sequence ID" value="MBM6576719.1"/>
    <property type="molecule type" value="Genomic_DNA"/>
</dbReference>
<dbReference type="RefSeq" id="WP_204198837.1">
    <property type="nucleotide sequence ID" value="NZ_JAFEMC010000003.1"/>
</dbReference>
<dbReference type="InterPro" id="IPR003439">
    <property type="entry name" value="ABC_transporter-like_ATP-bd"/>
</dbReference>
<dbReference type="NCBIfam" id="TIGR01189">
    <property type="entry name" value="ccmA"/>
    <property type="match status" value="1"/>
</dbReference>
<dbReference type="SMART" id="SM00382">
    <property type="entry name" value="AAA"/>
    <property type="match status" value="1"/>
</dbReference>
<dbReference type="Gene3D" id="3.40.50.300">
    <property type="entry name" value="P-loop containing nucleotide triphosphate hydrolases"/>
    <property type="match status" value="1"/>
</dbReference>
<dbReference type="PANTHER" id="PTHR43499">
    <property type="entry name" value="ABC TRANSPORTER I FAMILY MEMBER 1"/>
    <property type="match status" value="1"/>
</dbReference>
<keyword evidence="5" id="KW-1278">Translocase</keyword>
<dbReference type="Proteomes" id="UP000763641">
    <property type="component" value="Unassembled WGS sequence"/>
</dbReference>
<dbReference type="PROSITE" id="PS50893">
    <property type="entry name" value="ABC_TRANSPORTER_2"/>
    <property type="match status" value="1"/>
</dbReference>
<organism evidence="8 9">
    <name type="scientific">Sphingomonas longa</name>
    <dbReference type="NCBI Taxonomy" id="2778730"/>
    <lineage>
        <taxon>Bacteria</taxon>
        <taxon>Pseudomonadati</taxon>
        <taxon>Pseudomonadota</taxon>
        <taxon>Alphaproteobacteria</taxon>
        <taxon>Sphingomonadales</taxon>
        <taxon>Sphingomonadaceae</taxon>
        <taxon>Sphingomonas</taxon>
    </lineage>
</organism>
<dbReference type="InterPro" id="IPR027417">
    <property type="entry name" value="P-loop_NTPase"/>
</dbReference>